<evidence type="ECO:0000313" key="4">
    <source>
        <dbReference type="EMBL" id="CAK9268379.1"/>
    </source>
</evidence>
<dbReference type="Pfam" id="PF16994">
    <property type="entry name" value="Glyco_trans_4_5"/>
    <property type="match status" value="1"/>
</dbReference>
<accession>A0ABP0WPQ2</accession>
<dbReference type="Proteomes" id="UP001497444">
    <property type="component" value="Chromosome 2"/>
</dbReference>
<gene>
    <name evidence="4" type="ORF">CSSPJE1EN1_LOCUS13857</name>
</gene>
<feature type="compositionally biased region" description="Low complexity" evidence="2">
    <location>
        <begin position="12"/>
        <end position="23"/>
    </location>
</feature>
<reference evidence="4 5" key="1">
    <citation type="submission" date="2024-02" db="EMBL/GenBank/DDBJ databases">
        <authorList>
            <consortium name="ELIXIR-Norway"/>
            <consortium name="Elixir Norway"/>
        </authorList>
    </citation>
    <scope>NUCLEOTIDE SEQUENCE [LARGE SCALE GENOMIC DNA]</scope>
</reference>
<dbReference type="SUPFAM" id="SSF53756">
    <property type="entry name" value="UDP-Glycosyltransferase/glycogen phosphorylase"/>
    <property type="match status" value="1"/>
</dbReference>
<organism evidence="4 5">
    <name type="scientific">Sphagnum jensenii</name>
    <dbReference type="NCBI Taxonomy" id="128206"/>
    <lineage>
        <taxon>Eukaryota</taxon>
        <taxon>Viridiplantae</taxon>
        <taxon>Streptophyta</taxon>
        <taxon>Embryophyta</taxon>
        <taxon>Bryophyta</taxon>
        <taxon>Sphagnophytina</taxon>
        <taxon>Sphagnopsida</taxon>
        <taxon>Sphagnales</taxon>
        <taxon>Sphagnaceae</taxon>
        <taxon>Sphagnum</taxon>
    </lineage>
</organism>
<evidence type="ECO:0000259" key="3">
    <source>
        <dbReference type="Pfam" id="PF00534"/>
    </source>
</evidence>
<proteinExistence type="predicted"/>
<sequence>MRVLLRSIRRGTTSSSSAAPTSSHQVEAEGGAVASPPVFRNSGPSVRRTGSSLRLLASKEGRSGVTLLGSKWKSYYFSAWRWLPWLVLICLWSYIGFHMQTRWVGWELESEEMVKLETINDQSSRTSLTITASSSSSLDSNNSEAVANEDLSGPKKAAAVAGEDGGTLGNMQGEVLLQKHNSSRGGRLVGPFDGIIERQVPGLLPRQRSRMCKREGLFPEFVKGKNIIVVFHELSMTGAPLAMLELASEMVRCGGKVSAVVLNKKGGLYKELLSRGVFVLRDKFSFSWKTAAKADLVIAGSAACNTWIGQYLHFNKKGSERLIWWVMENRREYFDRAKLLLGKARALVFLSETQEQLWRNWASQEALSLPSIFVHHFWPIGNKEDKESLKAERNRLDLRNKVRREMGLHSTDFLVVALSSINPGKGQLMLIQAALMVEEGIEDEGLEGLKILLGSVGSKSNKPAYLDRIYGLLDRHPRLANMVLWTPATVHVSPLYAAADAYVMNAQGIGETFGRVTIEAMAFGLPVLGTDAGGTKEILESNVTGVLHPVGKVGIPVLARHLRWLLDHPDLGIQMGERGRERASKMFREGPMYDKLARIFIDCVREQGG</sequence>
<dbReference type="EMBL" id="OZ020097">
    <property type="protein sequence ID" value="CAK9268379.1"/>
    <property type="molecule type" value="Genomic_DNA"/>
</dbReference>
<evidence type="ECO:0000256" key="1">
    <source>
        <dbReference type="ARBA" id="ARBA00022676"/>
    </source>
</evidence>
<feature type="region of interest" description="Disordered" evidence="2">
    <location>
        <begin position="1"/>
        <end position="48"/>
    </location>
</feature>
<protein>
    <recommendedName>
        <fullName evidence="3">Glycosyl transferase family 1 domain-containing protein</fullName>
    </recommendedName>
</protein>
<keyword evidence="1" id="KW-0808">Transferase</keyword>
<name>A0ABP0WPQ2_9BRYO</name>
<evidence type="ECO:0000313" key="5">
    <source>
        <dbReference type="Proteomes" id="UP001497444"/>
    </source>
</evidence>
<dbReference type="PANTHER" id="PTHR47778:SF2">
    <property type="entry name" value="GLYCOSYL TRANSFERASE FAMILY 1 DOMAIN-CONTAINING PROTEIN"/>
    <property type="match status" value="1"/>
</dbReference>
<dbReference type="PANTHER" id="PTHR47778">
    <property type="entry name" value="BNAA05G14870D PROTEIN"/>
    <property type="match status" value="1"/>
</dbReference>
<dbReference type="Pfam" id="PF00534">
    <property type="entry name" value="Glycos_transf_1"/>
    <property type="match status" value="1"/>
</dbReference>
<keyword evidence="1" id="KW-0328">Glycosyltransferase</keyword>
<dbReference type="Gene3D" id="3.40.50.2000">
    <property type="entry name" value="Glycogen Phosphorylase B"/>
    <property type="match status" value="1"/>
</dbReference>
<dbReference type="InterPro" id="IPR041693">
    <property type="entry name" value="Glyco_trans_4_5"/>
</dbReference>
<feature type="region of interest" description="Disordered" evidence="2">
    <location>
        <begin position="133"/>
        <end position="154"/>
    </location>
</feature>
<dbReference type="InterPro" id="IPR001296">
    <property type="entry name" value="Glyco_trans_1"/>
</dbReference>
<feature type="domain" description="Glycosyl transferase family 1" evidence="3">
    <location>
        <begin position="401"/>
        <end position="582"/>
    </location>
</feature>
<keyword evidence="5" id="KW-1185">Reference proteome</keyword>
<evidence type="ECO:0000256" key="2">
    <source>
        <dbReference type="SAM" id="MobiDB-lite"/>
    </source>
</evidence>
<feature type="compositionally biased region" description="Low complexity" evidence="2">
    <location>
        <begin position="133"/>
        <end position="143"/>
    </location>
</feature>
<dbReference type="CDD" id="cd03801">
    <property type="entry name" value="GT4_PimA-like"/>
    <property type="match status" value="1"/>
</dbReference>